<comment type="caution">
    <text evidence="2">The sequence shown here is derived from an EMBL/GenBank/DDBJ whole genome shotgun (WGS) entry which is preliminary data.</text>
</comment>
<protein>
    <recommendedName>
        <fullName evidence="1">RNA polymerase sigma-70 region 2 domain-containing protein</fullName>
    </recommendedName>
</protein>
<name>A0A845R0I8_9CLOT</name>
<dbReference type="OrthoDB" id="3190733at2"/>
<dbReference type="GO" id="GO:0006352">
    <property type="term" value="P:DNA-templated transcription initiation"/>
    <property type="evidence" value="ECO:0007669"/>
    <property type="project" value="InterPro"/>
</dbReference>
<dbReference type="Gene3D" id="1.10.1740.10">
    <property type="match status" value="1"/>
</dbReference>
<sequence length="134" mass="15925">MRELDEMVLNIADSPEKFHDFINKYENFILKSASKISKKYISKNDDEWSIALAGFSKAIKEYDYKKGSFISFAELLIRRNIIDYYKKQNKYNSEIQVEWIEDAAIMENNSNNLKLEIESITEVFTNFRRSKRKS</sequence>
<dbReference type="SUPFAM" id="SSF88946">
    <property type="entry name" value="Sigma2 domain of RNA polymerase sigma factors"/>
    <property type="match status" value="1"/>
</dbReference>
<evidence type="ECO:0000313" key="3">
    <source>
        <dbReference type="Proteomes" id="UP000467132"/>
    </source>
</evidence>
<dbReference type="EMBL" id="QXXA01000017">
    <property type="protein sequence ID" value="NBI07950.1"/>
    <property type="molecule type" value="Genomic_DNA"/>
</dbReference>
<dbReference type="InterPro" id="IPR007627">
    <property type="entry name" value="RNA_pol_sigma70_r2"/>
</dbReference>
<reference evidence="2 3" key="1">
    <citation type="submission" date="2018-08" db="EMBL/GenBank/DDBJ databases">
        <title>Murine metabolic-syndrome-specific gut microbial biobank.</title>
        <authorList>
            <person name="Liu C."/>
        </authorList>
    </citation>
    <scope>NUCLEOTIDE SEQUENCE [LARGE SCALE GENOMIC DNA]</scope>
    <source>
        <strain evidence="2 3">583</strain>
    </source>
</reference>
<gene>
    <name evidence="2" type="ORF">D3Z33_13900</name>
</gene>
<dbReference type="InterPro" id="IPR013325">
    <property type="entry name" value="RNA_pol_sigma_r2"/>
</dbReference>
<evidence type="ECO:0000313" key="2">
    <source>
        <dbReference type="EMBL" id="NBI07950.1"/>
    </source>
</evidence>
<dbReference type="Proteomes" id="UP000467132">
    <property type="component" value="Unassembled WGS sequence"/>
</dbReference>
<feature type="domain" description="RNA polymerase sigma-70 region 2" evidence="1">
    <location>
        <begin position="22"/>
        <end position="90"/>
    </location>
</feature>
<dbReference type="Pfam" id="PF04542">
    <property type="entry name" value="Sigma70_r2"/>
    <property type="match status" value="1"/>
</dbReference>
<dbReference type="AlphaFoldDB" id="A0A845R0I8"/>
<accession>A0A845R0I8</accession>
<keyword evidence="3" id="KW-1185">Reference proteome</keyword>
<evidence type="ECO:0000259" key="1">
    <source>
        <dbReference type="Pfam" id="PF04542"/>
    </source>
</evidence>
<dbReference type="GO" id="GO:0003700">
    <property type="term" value="F:DNA-binding transcription factor activity"/>
    <property type="evidence" value="ECO:0007669"/>
    <property type="project" value="InterPro"/>
</dbReference>
<organism evidence="2 3">
    <name type="scientific">Senegalia massiliensis</name>
    <dbReference type="NCBI Taxonomy" id="1720316"/>
    <lineage>
        <taxon>Bacteria</taxon>
        <taxon>Bacillati</taxon>
        <taxon>Bacillota</taxon>
        <taxon>Clostridia</taxon>
        <taxon>Eubacteriales</taxon>
        <taxon>Clostridiaceae</taxon>
        <taxon>Senegalia</taxon>
    </lineage>
</organism>
<dbReference type="RefSeq" id="WP_160198417.1">
    <property type="nucleotide sequence ID" value="NZ_QXXA01000017.1"/>
</dbReference>
<proteinExistence type="predicted"/>